<evidence type="ECO:0000256" key="8">
    <source>
        <dbReference type="ARBA" id="ARBA00023130"/>
    </source>
</evidence>
<dbReference type="GO" id="GO:0007166">
    <property type="term" value="P:cell surface receptor signaling pathway"/>
    <property type="evidence" value="ECO:0007669"/>
    <property type="project" value="TreeGrafter"/>
</dbReference>
<dbReference type="InterPro" id="IPR013783">
    <property type="entry name" value="Ig-like_fold"/>
</dbReference>
<evidence type="ECO:0000256" key="16">
    <source>
        <dbReference type="SAM" id="Phobius"/>
    </source>
</evidence>
<keyword evidence="10" id="KW-0564">Palmitate</keyword>
<keyword evidence="9 16" id="KW-0472">Membrane</keyword>
<evidence type="ECO:0000256" key="3">
    <source>
        <dbReference type="ARBA" id="ARBA00022475"/>
    </source>
</evidence>
<dbReference type="InterPro" id="IPR003599">
    <property type="entry name" value="Ig_sub"/>
</dbReference>
<evidence type="ECO:0000256" key="4">
    <source>
        <dbReference type="ARBA" id="ARBA00022692"/>
    </source>
</evidence>
<keyword evidence="14" id="KW-0393">Immunoglobulin domain</keyword>
<evidence type="ECO:0000256" key="7">
    <source>
        <dbReference type="ARBA" id="ARBA00022989"/>
    </source>
</evidence>
<evidence type="ECO:0000256" key="5">
    <source>
        <dbReference type="ARBA" id="ARBA00022729"/>
    </source>
</evidence>
<feature type="chain" id="PRO_5034391008" description="T-cell surface glycoprotein CD8 alpha chain" evidence="17">
    <location>
        <begin position="21"/>
        <end position="386"/>
    </location>
</feature>
<evidence type="ECO:0000256" key="9">
    <source>
        <dbReference type="ARBA" id="ARBA00023136"/>
    </source>
</evidence>
<evidence type="ECO:0000256" key="14">
    <source>
        <dbReference type="ARBA" id="ARBA00023319"/>
    </source>
</evidence>
<dbReference type="PANTHER" id="PTHR10441">
    <property type="entry name" value="CD8 ALPHA CHAIN"/>
    <property type="match status" value="1"/>
</dbReference>
<keyword evidence="6" id="KW-0391">Immunity</keyword>
<dbReference type="SUPFAM" id="SSF48726">
    <property type="entry name" value="Immunoglobulin"/>
    <property type="match status" value="1"/>
</dbReference>
<sequence length="386" mass="42198">MASPLTALILPLALLLLGESASPGGDAAKVLGSLSFRMSPTQKETRLGEKVELQCELLQSGMASGCSWLRQIPGDDPRPTFLMYLSSQRVKLAEGLDPKHISGARVASSKFQLTLSSFRQEDQGYYFCSVLSNSILYFSNFVPVFLPGSGSPGGLWGSRLSPFFTRTPSVSPRSEVCRPSAGSAVDTSRLDFACDIYIWAPLVGTCAVLLLSLVITGICYRRKSWGIAREDSARFLHRFALGSPCGQFSWVRISGILSCHRRARHCLCLSWRENAGKTPSLSTPREVFSKAEPHPRSGSCRGAVFHPQSPQVWAYYKRLGWGWGQGGARLWPGDQCPGSPGQNHFRQWFILGPLLVSPHPSLDPTAGGRTNPCPPTSVFAMLFKLM</sequence>
<keyword evidence="3" id="KW-1003">Cell membrane</keyword>
<dbReference type="Ensembl" id="ENSMMST00000019334.1">
    <property type="protein sequence ID" value="ENSMMSP00000017498.1"/>
    <property type="gene ID" value="ENSMMSG00000013170.1"/>
</dbReference>
<feature type="signal peptide" evidence="17">
    <location>
        <begin position="1"/>
        <end position="20"/>
    </location>
</feature>
<evidence type="ECO:0000313" key="19">
    <source>
        <dbReference type="Ensembl" id="ENSMMSP00000017498.1"/>
    </source>
</evidence>
<evidence type="ECO:0000259" key="18">
    <source>
        <dbReference type="PROSITE" id="PS50835"/>
    </source>
</evidence>
<dbReference type="FunFam" id="2.60.40.10:FF:000956">
    <property type="entry name" value="T-cell surface glycoprotein CD8 alpha chain"/>
    <property type="match status" value="1"/>
</dbReference>
<dbReference type="AlphaFoldDB" id="A0A8C6FN10"/>
<keyword evidence="11" id="KW-1015">Disulfide bond</keyword>
<reference evidence="19" key="2">
    <citation type="submission" date="2025-09" db="UniProtKB">
        <authorList>
            <consortium name="Ensembl"/>
        </authorList>
    </citation>
    <scope>IDENTIFICATION</scope>
</reference>
<dbReference type="InterPro" id="IPR013106">
    <property type="entry name" value="Ig_V-set"/>
</dbReference>
<keyword evidence="13" id="KW-0449">Lipoprotein</keyword>
<dbReference type="GO" id="GO:0002456">
    <property type="term" value="P:T cell mediated immunity"/>
    <property type="evidence" value="ECO:0007669"/>
    <property type="project" value="TreeGrafter"/>
</dbReference>
<evidence type="ECO:0000256" key="11">
    <source>
        <dbReference type="ARBA" id="ARBA00023157"/>
    </source>
</evidence>
<evidence type="ECO:0000256" key="10">
    <source>
        <dbReference type="ARBA" id="ARBA00023139"/>
    </source>
</evidence>
<dbReference type="Proteomes" id="UP000694544">
    <property type="component" value="Unplaced"/>
</dbReference>
<evidence type="ECO:0000256" key="17">
    <source>
        <dbReference type="SAM" id="SignalP"/>
    </source>
</evidence>
<feature type="domain" description="Ig-like" evidence="18">
    <location>
        <begin position="23"/>
        <end position="130"/>
    </location>
</feature>
<dbReference type="PANTHER" id="PTHR10441:SF2">
    <property type="entry name" value="T-CELL SURFACE GLYCOPROTEIN CD8 ALPHA CHAIN"/>
    <property type="match status" value="1"/>
</dbReference>
<proteinExistence type="predicted"/>
<feature type="transmembrane region" description="Helical" evidence="16">
    <location>
        <begin position="196"/>
        <end position="220"/>
    </location>
</feature>
<dbReference type="GO" id="GO:0043235">
    <property type="term" value="C:receptor complex"/>
    <property type="evidence" value="ECO:0007669"/>
    <property type="project" value="UniProtKB-ARBA"/>
</dbReference>
<evidence type="ECO:0000256" key="15">
    <source>
        <dbReference type="ARBA" id="ARBA00063291"/>
    </source>
</evidence>
<comment type="subunit">
    <text evidence="15">Forms disulfide-linked heterodimers with CD8B at the cell surface. Also forms homodimers in several cell types including NK-cells or peripheral blood T-lymphocytes. Interacts with the MHC class I HLA-A/B2M dimer. Interacts with LCK in a zinc-dependent manner.</text>
</comment>
<evidence type="ECO:0000256" key="1">
    <source>
        <dbReference type="ARBA" id="ARBA00004251"/>
    </source>
</evidence>
<dbReference type="InterPro" id="IPR036179">
    <property type="entry name" value="Ig-like_dom_sf"/>
</dbReference>
<evidence type="ECO:0000256" key="2">
    <source>
        <dbReference type="ARBA" id="ARBA00021525"/>
    </source>
</evidence>
<dbReference type="InterPro" id="IPR015468">
    <property type="entry name" value="CD8_asu"/>
</dbReference>
<organism evidence="19 20">
    <name type="scientific">Moschus moschiferus</name>
    <name type="common">Siberian musk deer</name>
    <name type="synonym">Moschus sibiricus</name>
    <dbReference type="NCBI Taxonomy" id="68415"/>
    <lineage>
        <taxon>Eukaryota</taxon>
        <taxon>Metazoa</taxon>
        <taxon>Chordata</taxon>
        <taxon>Craniata</taxon>
        <taxon>Vertebrata</taxon>
        <taxon>Euteleostomi</taxon>
        <taxon>Mammalia</taxon>
        <taxon>Eutheria</taxon>
        <taxon>Laurasiatheria</taxon>
        <taxon>Artiodactyla</taxon>
        <taxon>Ruminantia</taxon>
        <taxon>Pecora</taxon>
        <taxon>Moschidae</taxon>
        <taxon>Moschus</taxon>
    </lineage>
</organism>
<dbReference type="GO" id="GO:0045065">
    <property type="term" value="P:cytotoxic T cell differentiation"/>
    <property type="evidence" value="ECO:0007669"/>
    <property type="project" value="TreeGrafter"/>
</dbReference>
<dbReference type="InterPro" id="IPR007110">
    <property type="entry name" value="Ig-like_dom"/>
</dbReference>
<evidence type="ECO:0000256" key="6">
    <source>
        <dbReference type="ARBA" id="ARBA00022859"/>
    </source>
</evidence>
<accession>A0A8C6FN10</accession>
<keyword evidence="12" id="KW-0325">Glycoprotein</keyword>
<keyword evidence="20" id="KW-1185">Reference proteome</keyword>
<name>A0A8C6FN10_MOSMO</name>
<dbReference type="SMART" id="SM00406">
    <property type="entry name" value="IGv"/>
    <property type="match status" value="1"/>
</dbReference>
<keyword evidence="7 16" id="KW-1133">Transmembrane helix</keyword>
<dbReference type="Pfam" id="PF07686">
    <property type="entry name" value="V-set"/>
    <property type="match status" value="1"/>
</dbReference>
<dbReference type="Gene3D" id="2.60.40.10">
    <property type="entry name" value="Immunoglobulins"/>
    <property type="match status" value="1"/>
</dbReference>
<evidence type="ECO:0000256" key="13">
    <source>
        <dbReference type="ARBA" id="ARBA00023288"/>
    </source>
</evidence>
<evidence type="ECO:0000256" key="12">
    <source>
        <dbReference type="ARBA" id="ARBA00023180"/>
    </source>
</evidence>
<keyword evidence="4 16" id="KW-0812">Transmembrane</keyword>
<dbReference type="GO" id="GO:0009897">
    <property type="term" value="C:external side of plasma membrane"/>
    <property type="evidence" value="ECO:0007669"/>
    <property type="project" value="UniProtKB-ARBA"/>
</dbReference>
<dbReference type="GeneTree" id="ENSGT00940000156588"/>
<protein>
    <recommendedName>
        <fullName evidence="2">T-cell surface glycoprotein CD8 alpha chain</fullName>
    </recommendedName>
</protein>
<reference evidence="19" key="1">
    <citation type="submission" date="2025-08" db="UniProtKB">
        <authorList>
            <consortium name="Ensembl"/>
        </authorList>
    </citation>
    <scope>IDENTIFICATION</scope>
</reference>
<dbReference type="SMART" id="SM00409">
    <property type="entry name" value="IG"/>
    <property type="match status" value="1"/>
</dbReference>
<keyword evidence="8" id="KW-1064">Adaptive immunity</keyword>
<keyword evidence="5 17" id="KW-0732">Signal</keyword>
<dbReference type="PROSITE" id="PS50835">
    <property type="entry name" value="IG_LIKE"/>
    <property type="match status" value="1"/>
</dbReference>
<evidence type="ECO:0000313" key="20">
    <source>
        <dbReference type="Proteomes" id="UP000694544"/>
    </source>
</evidence>
<comment type="subcellular location">
    <subcellularLocation>
        <location evidence="1">Cell membrane</location>
        <topology evidence="1">Single-pass type I membrane protein</topology>
    </subcellularLocation>
</comment>